<dbReference type="Pfam" id="PF02646">
    <property type="entry name" value="RmuC"/>
    <property type="match status" value="1"/>
</dbReference>
<organism evidence="6 7">
    <name type="scientific">Estrella lausannensis</name>
    <dbReference type="NCBI Taxonomy" id="483423"/>
    <lineage>
        <taxon>Bacteria</taxon>
        <taxon>Pseudomonadati</taxon>
        <taxon>Chlamydiota</taxon>
        <taxon>Chlamydiia</taxon>
        <taxon>Parachlamydiales</taxon>
        <taxon>Candidatus Criblamydiaceae</taxon>
        <taxon>Estrella</taxon>
    </lineage>
</organism>
<accession>A0A0H5E3E8</accession>
<keyword evidence="7" id="KW-1185">Reference proteome</keyword>
<dbReference type="InterPro" id="IPR003798">
    <property type="entry name" value="DNA_recombination_RmuC"/>
</dbReference>
<gene>
    <name evidence="6" type="primary">rmuC</name>
    <name evidence="6" type="ORF">ELAC_0379</name>
</gene>
<keyword evidence="4" id="KW-0233">DNA recombination</keyword>
<dbReference type="PANTHER" id="PTHR30563">
    <property type="entry name" value="DNA RECOMBINATION PROTEIN RMUC"/>
    <property type="match status" value="1"/>
</dbReference>
<evidence type="ECO:0000256" key="1">
    <source>
        <dbReference type="ARBA" id="ARBA00003416"/>
    </source>
</evidence>
<evidence type="ECO:0000313" key="6">
    <source>
        <dbReference type="EMBL" id="CRX37740.1"/>
    </source>
</evidence>
<dbReference type="EMBL" id="CWGJ01000006">
    <property type="protein sequence ID" value="CRX37740.1"/>
    <property type="molecule type" value="Genomic_DNA"/>
</dbReference>
<keyword evidence="3 5" id="KW-0175">Coiled coil</keyword>
<feature type="coiled-coil region" evidence="5">
    <location>
        <begin position="27"/>
        <end position="168"/>
    </location>
</feature>
<dbReference type="GO" id="GO:0006310">
    <property type="term" value="P:DNA recombination"/>
    <property type="evidence" value="ECO:0007669"/>
    <property type="project" value="UniProtKB-KW"/>
</dbReference>
<name>A0A0H5E3E8_9BACT</name>
<evidence type="ECO:0000313" key="7">
    <source>
        <dbReference type="Proteomes" id="UP000220251"/>
    </source>
</evidence>
<evidence type="ECO:0000256" key="2">
    <source>
        <dbReference type="ARBA" id="ARBA00009840"/>
    </source>
</evidence>
<evidence type="ECO:0000256" key="3">
    <source>
        <dbReference type="ARBA" id="ARBA00023054"/>
    </source>
</evidence>
<dbReference type="RefSeq" id="WP_098037599.1">
    <property type="nucleotide sequence ID" value="NZ_CWGJ01000006.1"/>
</dbReference>
<evidence type="ECO:0000256" key="5">
    <source>
        <dbReference type="SAM" id="Coils"/>
    </source>
</evidence>
<reference evidence="7" key="1">
    <citation type="submission" date="2015-06" db="EMBL/GenBank/DDBJ databases">
        <authorList>
            <person name="Bertelli C."/>
        </authorList>
    </citation>
    <scope>NUCLEOTIDE SEQUENCE [LARGE SCALE GENOMIC DNA]</scope>
    <source>
        <strain evidence="7">CRIB-30</strain>
    </source>
</reference>
<dbReference type="OrthoDB" id="370725at2"/>
<comment type="function">
    <text evidence="1">Involved in DNA recombination.</text>
</comment>
<sequence>MSSFLLIALAAASLVALYFIFQKRGELALLQRDIGYLKDRLESEEEALREAKRENLSLREAMDELLLRKACLEERVRAAGLLEEELKELRQEAKELASELSATKKALEDEKSFNIEKLKIIEEAKSNLKESFQSLSQEALKLSSESFLQLAEARFEKMQETAKGALQAKEQAIFELVKPIKESLKEVDGTVKEMEKSRVSAYASLTEQVKHLLDAQRKLESETASLVHSLRIPAARGNWGEIQLRRVVEMAGMMEYCDFVEQETVVSDGNRMRPDMLVKLPSDKIVIIDSKAPLQAFLESQEAKTEEEREEKLKAHAKQVKSRISQLSSKSYWEQFDKTPEFVVLFLPGETFFSTALRVDPGLIEQALQEKVILASPTTLIALLKAIAYGWSQEKVAKNAEEIARLGGEMLYRFNTVLNHFDSIRKGLETAVQAYNSTVGSFEQRLLPQARRFHELAPSQAPAVTEIKPVEKHPREVLIRAIEVGQESEVKPIEPAAFLVNDHGAG</sequence>
<dbReference type="PANTHER" id="PTHR30563:SF0">
    <property type="entry name" value="DNA RECOMBINATION PROTEIN RMUC"/>
    <property type="match status" value="1"/>
</dbReference>
<comment type="similarity">
    <text evidence="2">Belongs to the RmuC family.</text>
</comment>
<proteinExistence type="inferred from homology"/>
<protein>
    <submittedName>
        <fullName evidence="6">DNA recombination protein rmuC homolog</fullName>
    </submittedName>
</protein>
<evidence type="ECO:0000256" key="4">
    <source>
        <dbReference type="ARBA" id="ARBA00023172"/>
    </source>
</evidence>
<dbReference type="AlphaFoldDB" id="A0A0H5E3E8"/>
<dbReference type="Proteomes" id="UP000220251">
    <property type="component" value="Unassembled WGS sequence"/>
</dbReference>